<dbReference type="Gene3D" id="2.40.380.10">
    <property type="entry name" value="FomD-like"/>
    <property type="match status" value="1"/>
</dbReference>
<dbReference type="OrthoDB" id="3821551at2"/>
<dbReference type="Proteomes" id="UP000197208">
    <property type="component" value="Unassembled WGS sequence"/>
</dbReference>
<sequence length="173" mass="19922">MTRQAHPVKVERHDVAARCHYTNTGARPVHTYRETPFGLFVAREFHAHPRVRHWQAHLIPALNLVVCRYDFHGRREHDYYLDVADITRHGDVWQVRDLYLDLIVHDGLMAEIADTDELLAARKAGYLTEAEMHRAVAIAHAALSGLGRARYVLPDWLARRDLHLHWCDAAALA</sequence>
<feature type="domain" description="DUF402" evidence="1">
    <location>
        <begin position="24"/>
        <end position="148"/>
    </location>
</feature>
<reference evidence="2 3" key="1">
    <citation type="submission" date="2017-05" db="EMBL/GenBank/DDBJ databases">
        <title>De novo genome assembly of Deniococcus indicus strain DR1.</title>
        <authorList>
            <person name="Chauhan D."/>
            <person name="Yennamalli R.M."/>
            <person name="Priyadarshini R."/>
        </authorList>
    </citation>
    <scope>NUCLEOTIDE SEQUENCE [LARGE SCALE GENOMIC DNA]</scope>
    <source>
        <strain evidence="2 3">DR1</strain>
    </source>
</reference>
<dbReference type="RefSeq" id="WP_088249693.1">
    <property type="nucleotide sequence ID" value="NZ_BNAM01000001.1"/>
</dbReference>
<comment type="caution">
    <text evidence="2">The sequence shown here is derived from an EMBL/GenBank/DDBJ whole genome shotgun (WGS) entry which is preliminary data.</text>
</comment>
<organism evidence="2 3">
    <name type="scientific">Deinococcus indicus</name>
    <dbReference type="NCBI Taxonomy" id="223556"/>
    <lineage>
        <taxon>Bacteria</taxon>
        <taxon>Thermotogati</taxon>
        <taxon>Deinococcota</taxon>
        <taxon>Deinococci</taxon>
        <taxon>Deinococcales</taxon>
        <taxon>Deinococcaceae</taxon>
        <taxon>Deinococcus</taxon>
    </lineage>
</organism>
<name>A0A246BGU3_9DEIO</name>
<evidence type="ECO:0000313" key="2">
    <source>
        <dbReference type="EMBL" id="OWL94404.1"/>
    </source>
</evidence>
<gene>
    <name evidence="2" type="ORF">CBQ26_16300</name>
</gene>
<dbReference type="Pfam" id="PF04167">
    <property type="entry name" value="DUF402"/>
    <property type="match status" value="1"/>
</dbReference>
<evidence type="ECO:0000313" key="3">
    <source>
        <dbReference type="Proteomes" id="UP000197208"/>
    </source>
</evidence>
<keyword evidence="3" id="KW-1185">Reference proteome</keyword>
<protein>
    <submittedName>
        <fullName evidence="2">RNA-binding protein</fullName>
    </submittedName>
</protein>
<evidence type="ECO:0000259" key="1">
    <source>
        <dbReference type="Pfam" id="PF04167"/>
    </source>
</evidence>
<dbReference type="SUPFAM" id="SSF159234">
    <property type="entry name" value="FomD-like"/>
    <property type="match status" value="1"/>
</dbReference>
<dbReference type="AlphaFoldDB" id="A0A246BGU3"/>
<proteinExistence type="predicted"/>
<dbReference type="InterPro" id="IPR035930">
    <property type="entry name" value="FomD-like_sf"/>
</dbReference>
<dbReference type="EMBL" id="NHMK01000025">
    <property type="protein sequence ID" value="OWL94404.1"/>
    <property type="molecule type" value="Genomic_DNA"/>
</dbReference>
<accession>A0A246BGU3</accession>
<dbReference type="InterPro" id="IPR007295">
    <property type="entry name" value="DUF402"/>
</dbReference>